<dbReference type="EMBL" id="OA884789">
    <property type="protein sequence ID" value="CAD7281296.1"/>
    <property type="molecule type" value="Genomic_DNA"/>
</dbReference>
<feature type="compositionally biased region" description="Pro residues" evidence="1">
    <location>
        <begin position="182"/>
        <end position="202"/>
    </location>
</feature>
<feature type="region of interest" description="Disordered" evidence="1">
    <location>
        <begin position="346"/>
        <end position="518"/>
    </location>
</feature>
<evidence type="ECO:0000313" key="2">
    <source>
        <dbReference type="EMBL" id="CAD7281296.1"/>
    </source>
</evidence>
<feature type="compositionally biased region" description="Basic and acidic residues" evidence="1">
    <location>
        <begin position="485"/>
        <end position="498"/>
    </location>
</feature>
<protein>
    <submittedName>
        <fullName evidence="2">Uncharacterized protein</fullName>
    </submittedName>
</protein>
<evidence type="ECO:0000256" key="1">
    <source>
        <dbReference type="SAM" id="MobiDB-lite"/>
    </source>
</evidence>
<feature type="compositionally biased region" description="Pro residues" evidence="1">
    <location>
        <begin position="116"/>
        <end position="127"/>
    </location>
</feature>
<evidence type="ECO:0000313" key="3">
    <source>
        <dbReference type="Proteomes" id="UP000678499"/>
    </source>
</evidence>
<dbReference type="AlphaFoldDB" id="A0A7R9BWC8"/>
<feature type="compositionally biased region" description="Polar residues" evidence="1">
    <location>
        <begin position="410"/>
        <end position="419"/>
    </location>
</feature>
<feature type="region of interest" description="Disordered" evidence="1">
    <location>
        <begin position="544"/>
        <end position="576"/>
    </location>
</feature>
<gene>
    <name evidence="2" type="ORF">NMOB1V02_LOCUS8944</name>
</gene>
<feature type="compositionally biased region" description="Low complexity" evidence="1">
    <location>
        <begin position="668"/>
        <end position="685"/>
    </location>
</feature>
<feature type="compositionally biased region" description="Pro residues" evidence="1">
    <location>
        <begin position="163"/>
        <end position="173"/>
    </location>
</feature>
<feature type="compositionally biased region" description="Basic and acidic residues" evidence="1">
    <location>
        <begin position="433"/>
        <end position="448"/>
    </location>
</feature>
<feature type="compositionally biased region" description="Polar residues" evidence="1">
    <location>
        <begin position="645"/>
        <end position="667"/>
    </location>
</feature>
<feature type="compositionally biased region" description="Polar residues" evidence="1">
    <location>
        <begin position="546"/>
        <end position="555"/>
    </location>
</feature>
<sequence length="789" mass="82919">MIDKKAVEEQRLPDSLSFLRRGRVETVVRNGVSSPTRSDGGGSSPTTAVKERQRMMRSSNSPAASSASSDSSFDSSNGSLGQNPGGEKFADFTCKPDAVVKVVTGPNGQILKPARKAPPVPKQPAPQPVRSSPRTMKKNVKFASPDARPVISAPLLVTSGAPDIPPPPPSCPPPEDEDPEASPSPNPEAPVEPLPTPGPPSPKRLDRPASLAARLFDRERSGSPSSGTSEKRFSGLSGRLSTFLNGAPQTLVANIARTQSHRQVGKEFGRLFASFRGSGDVGSDVAETDAADVESGKSGKNHNKCSTLPKNNRFKNHPGLRGSEERRNLRTLEISAPIPQKVDVNVKTVPVQSYREPASEEPKTVDDEKKKSRNSWSPSHAVVKPTSDAAPATIVSIKPRPQSHVGKSDFPTNTSTKLESINEVPGTGNPESENIRKSIDNKQAKMEAPRFGSGRRPHSVASPSPSPVPPHRPSSPPPPRPPPKPQEEIEAKNKKEATSVKPTAENVCAQKPKPEIAAKPKLAVVPPLSTTLNQNQVRLGKMTVELPSSTTSNKTEPAKPGTTWSSSSILGGRGPLLTSSALKEASQNLKPSIIGTAKPTTTSPGYFPQSISKPLIPSVRTTDMTGSDVQIALGARPSSPAGATRPTSFTPAQKTSFSTFKPSAASVTTKPTAKSPTSPSKIPISLSHGVGNPLGRDKNFSSMSSLASNCSNASSNASSSGGSANSGNKPVIGAKPTSIPRPGSAARRSTSPHVTATVHGKYDRNKAQQHAKASSKIPTLSPTKEHPPT</sequence>
<reference evidence="2" key="1">
    <citation type="submission" date="2020-11" db="EMBL/GenBank/DDBJ databases">
        <authorList>
            <person name="Tran Van P."/>
        </authorList>
    </citation>
    <scope>NUCLEOTIDE SEQUENCE</scope>
</reference>
<feature type="region of interest" description="Disordered" evidence="1">
    <location>
        <begin position="105"/>
        <end position="234"/>
    </location>
</feature>
<feature type="region of interest" description="Disordered" evidence="1">
    <location>
        <begin position="27"/>
        <end position="91"/>
    </location>
</feature>
<feature type="compositionally biased region" description="Basic and acidic residues" evidence="1">
    <location>
        <begin position="357"/>
        <end position="370"/>
    </location>
</feature>
<feature type="compositionally biased region" description="Polar residues" evidence="1">
    <location>
        <begin position="598"/>
        <end position="612"/>
    </location>
</feature>
<feature type="region of interest" description="Disordered" evidence="1">
    <location>
        <begin position="593"/>
        <end position="789"/>
    </location>
</feature>
<accession>A0A7R9BWC8</accession>
<proteinExistence type="predicted"/>
<feature type="compositionally biased region" description="Low complexity" evidence="1">
    <location>
        <begin position="58"/>
        <end position="79"/>
    </location>
</feature>
<dbReference type="Proteomes" id="UP000678499">
    <property type="component" value="Unassembled WGS sequence"/>
</dbReference>
<organism evidence="2">
    <name type="scientific">Notodromas monacha</name>
    <dbReference type="NCBI Taxonomy" id="399045"/>
    <lineage>
        <taxon>Eukaryota</taxon>
        <taxon>Metazoa</taxon>
        <taxon>Ecdysozoa</taxon>
        <taxon>Arthropoda</taxon>
        <taxon>Crustacea</taxon>
        <taxon>Oligostraca</taxon>
        <taxon>Ostracoda</taxon>
        <taxon>Podocopa</taxon>
        <taxon>Podocopida</taxon>
        <taxon>Cypridocopina</taxon>
        <taxon>Cypridoidea</taxon>
        <taxon>Cyprididae</taxon>
        <taxon>Notodromas</taxon>
    </lineage>
</organism>
<feature type="region of interest" description="Disordered" evidence="1">
    <location>
        <begin position="276"/>
        <end position="328"/>
    </location>
</feature>
<keyword evidence="3" id="KW-1185">Reference proteome</keyword>
<feature type="compositionally biased region" description="Pro residues" evidence="1">
    <location>
        <begin position="464"/>
        <end position="484"/>
    </location>
</feature>
<feature type="compositionally biased region" description="Polar residues" evidence="1">
    <location>
        <begin position="619"/>
        <end position="628"/>
    </location>
</feature>
<dbReference type="EMBL" id="CAJPEX010002752">
    <property type="protein sequence ID" value="CAG0921448.1"/>
    <property type="molecule type" value="Genomic_DNA"/>
</dbReference>
<feature type="compositionally biased region" description="Low complexity" evidence="1">
    <location>
        <begin position="701"/>
        <end position="728"/>
    </location>
</feature>
<name>A0A7R9BWC8_9CRUS</name>